<evidence type="ECO:0000259" key="1">
    <source>
        <dbReference type="Pfam" id="PF06855"/>
    </source>
</evidence>
<protein>
    <submittedName>
        <fullName evidence="3">Cytosolic protein</fullName>
    </submittedName>
</protein>
<evidence type="ECO:0000313" key="4">
    <source>
        <dbReference type="Proteomes" id="UP000264146"/>
    </source>
</evidence>
<gene>
    <name evidence="3" type="ORF">NCTC12218_00507</name>
</gene>
<dbReference type="Pfam" id="PF06855">
    <property type="entry name" value="YozE_SAM_like"/>
    <property type="match status" value="1"/>
</dbReference>
<dbReference type="InterPro" id="IPR036806">
    <property type="entry name" value="YozE_SAM-like_sf"/>
</dbReference>
<reference evidence="2 4" key="2">
    <citation type="submission" date="2020-11" db="EMBL/GenBank/DDBJ databases">
        <authorList>
            <consortium name="Pathogen Informatics"/>
        </authorList>
    </citation>
    <scope>NUCLEOTIDE SEQUENCE [LARGE SCALE GENOMIC DNA]</scope>
    <source>
        <strain evidence="2 4">NCTC12218</strain>
    </source>
</reference>
<dbReference type="AlphaFoldDB" id="A0A7Z7QNE4"/>
<evidence type="ECO:0000313" key="3">
    <source>
        <dbReference type="EMBL" id="SUM87107.1"/>
    </source>
</evidence>
<dbReference type="SUPFAM" id="SSF140652">
    <property type="entry name" value="YozE-like"/>
    <property type="match status" value="1"/>
</dbReference>
<dbReference type="RefSeq" id="WP_126496458.1">
    <property type="nucleotide sequence ID" value="NZ_LR962863.1"/>
</dbReference>
<evidence type="ECO:0000313" key="2">
    <source>
        <dbReference type="EMBL" id="CAD7358921.1"/>
    </source>
</evidence>
<dbReference type="Proteomes" id="UP000264146">
    <property type="component" value="Chromosome"/>
</dbReference>
<sequence>MSFYDFMLDFLGDDTPLGTLAAHLEEDPSYPRELIQPEEILFYFNQLDTVDNELIETVKRAIQLYGAK</sequence>
<proteinExistence type="predicted"/>
<dbReference type="Gene3D" id="1.10.150.260">
    <property type="entry name" value="YozE SAM-like"/>
    <property type="match status" value="1"/>
</dbReference>
<reference evidence="3" key="1">
    <citation type="submission" date="2018-06" db="EMBL/GenBank/DDBJ databases">
        <authorList>
            <consortium name="Pathogen Informatics"/>
            <person name="Doyle S."/>
        </authorList>
    </citation>
    <scope>NUCLEOTIDE SEQUENCE [LARGE SCALE GENOMIC DNA]</scope>
    <source>
        <strain evidence="3">NCTC12218</strain>
    </source>
</reference>
<dbReference type="EMBL" id="UHEF01000001">
    <property type="protein sequence ID" value="SUM87107.1"/>
    <property type="molecule type" value="Genomic_DNA"/>
</dbReference>
<dbReference type="EMBL" id="LR962863">
    <property type="protein sequence ID" value="CAD7358921.1"/>
    <property type="molecule type" value="Genomic_DNA"/>
</dbReference>
<dbReference type="InterPro" id="IPR023089">
    <property type="entry name" value="YozE_SAM-like"/>
</dbReference>
<feature type="domain" description="YozE SAM-like" evidence="1">
    <location>
        <begin position="2"/>
        <end position="65"/>
    </location>
</feature>
<organism evidence="3">
    <name type="scientific">Staphylococcus schleiferi</name>
    <dbReference type="NCBI Taxonomy" id="1295"/>
    <lineage>
        <taxon>Bacteria</taxon>
        <taxon>Bacillati</taxon>
        <taxon>Bacillota</taxon>
        <taxon>Bacilli</taxon>
        <taxon>Bacillales</taxon>
        <taxon>Staphylococcaceae</taxon>
        <taxon>Staphylococcus</taxon>
    </lineage>
</organism>
<accession>A0A7Z7QNE4</accession>
<name>A0A7Z7QNE4_STASC</name>